<accession>V7D628</accession>
<protein>
    <submittedName>
        <fullName evidence="1">Uncharacterized protein</fullName>
    </submittedName>
</protein>
<dbReference type="Proteomes" id="UP000018511">
    <property type="component" value="Unassembled WGS sequence"/>
</dbReference>
<dbReference type="AlphaFoldDB" id="V7D628"/>
<evidence type="ECO:0000313" key="1">
    <source>
        <dbReference type="EMBL" id="ESW36711.1"/>
    </source>
</evidence>
<proteinExistence type="predicted"/>
<organism evidence="1 2">
    <name type="scientific">Pseudomonas taiwanensis SJ9</name>
    <dbReference type="NCBI Taxonomy" id="1388762"/>
    <lineage>
        <taxon>Bacteria</taxon>
        <taxon>Pseudomonadati</taxon>
        <taxon>Pseudomonadota</taxon>
        <taxon>Gammaproteobacteria</taxon>
        <taxon>Pseudomonadales</taxon>
        <taxon>Pseudomonadaceae</taxon>
        <taxon>Pseudomonas</taxon>
    </lineage>
</organism>
<dbReference type="RefSeq" id="WP_023663217.1">
    <property type="nucleotide sequence ID" value="NZ_AXUP01000512.1"/>
</dbReference>
<dbReference type="PATRIC" id="fig|1388762.3.peg.5430"/>
<dbReference type="EMBL" id="AXUP01000512">
    <property type="protein sequence ID" value="ESW36711.1"/>
    <property type="molecule type" value="Genomic_DNA"/>
</dbReference>
<evidence type="ECO:0000313" key="2">
    <source>
        <dbReference type="Proteomes" id="UP000018511"/>
    </source>
</evidence>
<sequence length="255" mass="29073">MITGQSLRSMGRIIIEARGANELMFIARRERIAPERQAALGLDLLVQEGDAIQPSGVGRVTEYNARGREIKLKDLPLVTKHIPMYRSWLDWHGYPHSGIQVHARNVYQVDFQPPPGEDLALRVIDGEAYIATRLFQITDNPLVILHLANLMLECFGGFEIFDNQRQQIAHVPVRQLHWELLPQGRYPWNVTSGIVEPYLQHLNASEKGVVEYRMREITSYEPDFVATGRGGYQGYFVYGFTDRNLYLLESIGPAP</sequence>
<comment type="caution">
    <text evidence="1">The sequence shown here is derived from an EMBL/GenBank/DDBJ whole genome shotgun (WGS) entry which is preliminary data.</text>
</comment>
<reference evidence="1 2" key="1">
    <citation type="submission" date="2013-10" db="EMBL/GenBank/DDBJ databases">
        <title>Whole Genome Shotgun Sequence of Pseudomonas taiwanensis SJ9.</title>
        <authorList>
            <person name="Hong S.-J."/>
            <person name="Shin J.-H."/>
        </authorList>
    </citation>
    <scope>NUCLEOTIDE SEQUENCE [LARGE SCALE GENOMIC DNA]</scope>
    <source>
        <strain evidence="1 2">SJ9</strain>
    </source>
</reference>
<gene>
    <name evidence="1" type="ORF">O164_28685</name>
</gene>
<name>V7D628_9PSED</name>